<proteinExistence type="inferred from homology"/>
<organismHost>
    <name type="scientific">Amsacta</name>
    <dbReference type="NCBI Taxonomy" id="340055"/>
</organismHost>
<evidence type="ECO:0000256" key="1">
    <source>
        <dbReference type="ARBA" id="ARBA00005755"/>
    </source>
</evidence>
<feature type="domain" description="DNA-directed DNA polymerase family B viral insert" evidence="14">
    <location>
        <begin position="426"/>
        <end position="569"/>
    </location>
</feature>
<evidence type="ECO:0000256" key="2">
    <source>
        <dbReference type="ARBA" id="ARBA00012417"/>
    </source>
</evidence>
<keyword evidence="4 11" id="KW-0808">Transferase</keyword>
<evidence type="ECO:0000259" key="14">
    <source>
        <dbReference type="Pfam" id="PF08408"/>
    </source>
</evidence>
<dbReference type="InterPro" id="IPR013617">
    <property type="entry name" value="DNA-dir_DNA_pol_B_vir_insert"/>
</dbReference>
<keyword evidence="16" id="KW-1185">Reference proteome</keyword>
<dbReference type="PROSITE" id="PS00116">
    <property type="entry name" value="DNA_POLYMERASE_B"/>
    <property type="match status" value="1"/>
</dbReference>
<dbReference type="SUPFAM" id="SSF56672">
    <property type="entry name" value="DNA/RNA polymerases"/>
    <property type="match status" value="1"/>
</dbReference>
<organism evidence="15 16">
    <name type="scientific">Amsacta moorei entomopoxvirus</name>
    <name type="common">AmEPV</name>
    <dbReference type="NCBI Taxonomy" id="28321"/>
    <lineage>
        <taxon>Viruses</taxon>
        <taxon>Varidnaviria</taxon>
        <taxon>Bamfordvirae</taxon>
        <taxon>Nucleocytoviricota</taxon>
        <taxon>Pokkesviricetes</taxon>
        <taxon>Chitovirales</taxon>
        <taxon>Poxviridae</taxon>
        <taxon>Entomopoxvirinae</taxon>
        <taxon>Betaentomopoxvirus</taxon>
    </lineage>
</organism>
<feature type="domain" description="DNA-directed DNA polymerase family B multifunctional" evidence="12">
    <location>
        <begin position="582"/>
        <end position="1088"/>
    </location>
</feature>
<dbReference type="SMART" id="SM00486">
    <property type="entry name" value="POLBc"/>
    <property type="match status" value="1"/>
</dbReference>
<dbReference type="InterPro" id="IPR043502">
    <property type="entry name" value="DNA/RNA_pol_sf"/>
</dbReference>
<dbReference type="PANTHER" id="PTHR10322">
    <property type="entry name" value="DNA POLYMERASE CATALYTIC SUBUNIT"/>
    <property type="match status" value="1"/>
</dbReference>
<keyword evidence="8" id="KW-1194">Viral DNA replication</keyword>
<accession>Q9EMZ8</accession>
<evidence type="ECO:0000259" key="13">
    <source>
        <dbReference type="Pfam" id="PF03104"/>
    </source>
</evidence>
<dbReference type="InterPro" id="IPR023211">
    <property type="entry name" value="DNA_pol_palm_dom_sf"/>
</dbReference>
<dbReference type="InterPro" id="IPR006172">
    <property type="entry name" value="DNA-dir_DNA_pol_B"/>
</dbReference>
<dbReference type="GO" id="GO:0006261">
    <property type="term" value="P:DNA-templated DNA replication"/>
    <property type="evidence" value="ECO:0007669"/>
    <property type="project" value="TreeGrafter"/>
</dbReference>
<evidence type="ECO:0000256" key="11">
    <source>
        <dbReference type="RuleBase" id="RU000442"/>
    </source>
</evidence>
<reference evidence="15 16" key="1">
    <citation type="journal article" date="2000" name="Virology">
        <title>Complete genomic sequence of the Amsacta moorei entomopoxvirus: analysis and comparison with other poxviruses.</title>
        <authorList>
            <person name="Bawden A.L."/>
            <person name="Glassberg K.J."/>
            <person name="Diggans J."/>
            <person name="Shaw R."/>
            <person name="Farmerie W."/>
            <person name="Moyer R.W."/>
        </authorList>
    </citation>
    <scope>NUCLEOTIDE SEQUENCE [LARGE SCALE GENOMIC DNA]</scope>
</reference>
<dbReference type="InterPro" id="IPR006133">
    <property type="entry name" value="DNA-dir_DNA_pol_B_exonuc"/>
</dbReference>
<dbReference type="SUPFAM" id="SSF53098">
    <property type="entry name" value="Ribonuclease H-like"/>
    <property type="match status" value="1"/>
</dbReference>
<dbReference type="EMBL" id="AF250284">
    <property type="protein sequence ID" value="AAG02756.1"/>
    <property type="molecule type" value="Genomic_DNA"/>
</dbReference>
<evidence type="ECO:0000256" key="9">
    <source>
        <dbReference type="ARBA" id="ARBA00023125"/>
    </source>
</evidence>
<dbReference type="Pfam" id="PF08408">
    <property type="entry name" value="DNA_pol_B_3"/>
    <property type="match status" value="1"/>
</dbReference>
<evidence type="ECO:0000256" key="6">
    <source>
        <dbReference type="ARBA" id="ARBA00022705"/>
    </source>
</evidence>
<evidence type="ECO:0000256" key="4">
    <source>
        <dbReference type="ARBA" id="ARBA00022679"/>
    </source>
</evidence>
<dbReference type="PRINTS" id="PR00106">
    <property type="entry name" value="DNAPOLB"/>
</dbReference>
<dbReference type="Pfam" id="PF00136">
    <property type="entry name" value="DNA_pol_B"/>
    <property type="match status" value="1"/>
</dbReference>
<dbReference type="GO" id="GO:0000166">
    <property type="term" value="F:nucleotide binding"/>
    <property type="evidence" value="ECO:0007669"/>
    <property type="project" value="InterPro"/>
</dbReference>
<evidence type="ECO:0000256" key="5">
    <source>
        <dbReference type="ARBA" id="ARBA00022695"/>
    </source>
</evidence>
<feature type="domain" description="DNA-directed DNA polymerase family B exonuclease" evidence="13">
    <location>
        <begin position="176"/>
        <end position="425"/>
    </location>
</feature>
<keyword evidence="9 11" id="KW-0238">DNA-binding</keyword>
<dbReference type="InterPro" id="IPR012337">
    <property type="entry name" value="RNaseH-like_sf"/>
</dbReference>
<dbReference type="InterPro" id="IPR017964">
    <property type="entry name" value="DNA-dir_DNA_pol_B_CS"/>
</dbReference>
<dbReference type="GO" id="GO:0003887">
    <property type="term" value="F:DNA-directed DNA polymerase activity"/>
    <property type="evidence" value="ECO:0007669"/>
    <property type="project" value="UniProtKB-KW"/>
</dbReference>
<dbReference type="OrthoDB" id="165at10239"/>
<dbReference type="Proteomes" id="UP000000872">
    <property type="component" value="Segment"/>
</dbReference>
<dbReference type="GeneID" id="1494640"/>
<comment type="catalytic activity">
    <reaction evidence="10 11">
        <text>DNA(n) + a 2'-deoxyribonucleoside 5'-triphosphate = DNA(n+1) + diphosphate</text>
        <dbReference type="Rhea" id="RHEA:22508"/>
        <dbReference type="Rhea" id="RHEA-COMP:17339"/>
        <dbReference type="Rhea" id="RHEA-COMP:17340"/>
        <dbReference type="ChEBI" id="CHEBI:33019"/>
        <dbReference type="ChEBI" id="CHEBI:61560"/>
        <dbReference type="ChEBI" id="CHEBI:173112"/>
        <dbReference type="EC" id="2.7.7.7"/>
    </reaction>
</comment>
<evidence type="ECO:0000256" key="3">
    <source>
        <dbReference type="ARBA" id="ARBA00015749"/>
    </source>
</evidence>
<comment type="similarity">
    <text evidence="1 11">Belongs to the DNA polymerase type-B family.</text>
</comment>
<name>Q9EMZ8_AMEPV</name>
<dbReference type="KEGG" id="vg:1494640"/>
<dbReference type="Pfam" id="PF03104">
    <property type="entry name" value="DNA_pol_B_exo1"/>
    <property type="match status" value="1"/>
</dbReference>
<evidence type="ECO:0000256" key="7">
    <source>
        <dbReference type="ARBA" id="ARBA00022932"/>
    </source>
</evidence>
<dbReference type="PANTHER" id="PTHR10322:SF23">
    <property type="entry name" value="DNA POLYMERASE DELTA CATALYTIC SUBUNIT"/>
    <property type="match status" value="1"/>
</dbReference>
<evidence type="ECO:0000313" key="15">
    <source>
        <dbReference type="EMBL" id="AAG02756.1"/>
    </source>
</evidence>
<keyword evidence="7 11" id="KW-0239">DNA-directed DNA polymerase</keyword>
<keyword evidence="5 11" id="KW-0548">Nucleotidyltransferase</keyword>
<dbReference type="GO" id="GO:0039693">
    <property type="term" value="P:viral DNA genome replication"/>
    <property type="evidence" value="ECO:0007669"/>
    <property type="project" value="UniProtKB-KW"/>
</dbReference>
<dbReference type="Gene3D" id="3.30.420.10">
    <property type="entry name" value="Ribonuclease H-like superfamily/Ribonuclease H"/>
    <property type="match status" value="1"/>
</dbReference>
<evidence type="ECO:0000256" key="10">
    <source>
        <dbReference type="ARBA" id="ARBA00049244"/>
    </source>
</evidence>
<evidence type="ECO:0000256" key="8">
    <source>
        <dbReference type="ARBA" id="ARBA00023109"/>
    </source>
</evidence>
<dbReference type="RefSeq" id="NP_064832.1">
    <property type="nucleotide sequence ID" value="NC_002520.1"/>
</dbReference>
<dbReference type="InterPro" id="IPR006134">
    <property type="entry name" value="DNA-dir_DNA_pol_B_multi_dom"/>
</dbReference>
<dbReference type="InterPro" id="IPR036397">
    <property type="entry name" value="RNaseH_sf"/>
</dbReference>
<protein>
    <recommendedName>
        <fullName evidence="3 11">DNA polymerase</fullName>
        <ecNumber evidence="2 11">2.7.7.7</ecNumber>
    </recommendedName>
</protein>
<gene>
    <name evidence="15" type="primary">AMV050</name>
</gene>
<evidence type="ECO:0000259" key="12">
    <source>
        <dbReference type="Pfam" id="PF00136"/>
    </source>
</evidence>
<dbReference type="Gene3D" id="3.90.1600.10">
    <property type="entry name" value="Palm domain of DNA polymerase"/>
    <property type="match status" value="1"/>
</dbReference>
<keyword evidence="6 11" id="KW-0235">DNA replication</keyword>
<dbReference type="InterPro" id="IPR050240">
    <property type="entry name" value="DNA_pol_type-B"/>
</dbReference>
<evidence type="ECO:0000313" key="16">
    <source>
        <dbReference type="Proteomes" id="UP000000872"/>
    </source>
</evidence>
<dbReference type="GO" id="GO:0003677">
    <property type="term" value="F:DNA binding"/>
    <property type="evidence" value="ECO:0007669"/>
    <property type="project" value="UniProtKB-KW"/>
</dbReference>
<dbReference type="EC" id="2.7.7.7" evidence="2 11"/>
<sequence>MPFLGTGILKFDITQLQNKEKGSDYNAIRYLKRILNKPCDNDDILIPYDKLESKEINIKIYNWYIIKPSSLEQFIVCKCKDYDTEEIIYILFDIYEYFLCDYELSESNTKLKNIKNNIDKYKNSFNSSYLVLEDYKIITNEVNIQYYYNYTEDSKITLNNNDLVLFMTPYKIEKIYSKYNIFINQYRWFYVLNNIEPSGSYRINMDNMQKIKTYNKNKTSYYCKNPKLLFSNYVKIDKHIPASRVSIDIECQHFGEFPTANKFPISHICIDWYMDKNTNPIKKIITLINYEIIKNYVGEKKDKFIYTEVNKLLNTNKVYITIYCTEKYMLHFVLYTLRQDFDYVLTYNGHNFDFTYIQDRRKINKLKGLCLDNVYSTNEIKISKFSYNQDTTYEIDSTNGIIFLDLYNYIKKTYPSSNSYKLSEITKERFNIFCKISYNNNEYIIEPLNTKANKNKISIFYDVIRTANYCFINNNPYKIKNKTEIIDDIEKLYDLTSIKNSHNKKFTIYENDIPINDNYATVMLSKDDVDIGDKNAYVNFTKEKSDNIAYYCTHDTVLCNCIFKYDMIHDKIIAFSNEYLLPQCMAFKYKSSNNISGLLLKTLYSNKTMIYPGNVEFEKFEGGYVIEPKQKYIDSLTAVFDFNSEYPSIIIEANLSPEKVVKVIKLFDDEEAANKVEKYLKDNYKYPDYCYIKIIKDKMYKFILMDRRELGVTTQMVKDGREMKNMYKDLKNKNKDNVDLHNFYSSALYSKKITINSMYGLSGSERFIFNSPYCAEYCTVQGQNCIKYIQTLVNNSKYIDNVLILNKCNNPFTNEPIKTNYPGNLNVNFTFNVKYGDTDSLFITVNFESKFNSKEEKVKVGHKCFTFLGNVINDKKNKILTDNFEFEYEKMYYWMILLAKKKYIGEVVINMDPLQLMDDTKGTALIRRDCTVIHKTILKNTINILKDFLTNDNTGININVKINDYLSSAFKNIIENIQNLDINDFKKSVKYSGVYKDPNYPIELCVKEYNLKNPNDKITKGQRFDFIYAHKINEWSKDIKKWNIKYTIDISKHVIILEDYLKNKNNYRICVEKYIKDILSNLDQIINDKNIIKNIDIMLNSYEPQ</sequence>